<evidence type="ECO:0000313" key="8">
    <source>
        <dbReference type="Proteomes" id="UP001295423"/>
    </source>
</evidence>
<evidence type="ECO:0008006" key="9">
    <source>
        <dbReference type="Google" id="ProtNLM"/>
    </source>
</evidence>
<dbReference type="PANTHER" id="PTHR19359:SF14">
    <property type="entry name" value="CYTOCHROME B5 A"/>
    <property type="match status" value="1"/>
</dbReference>
<dbReference type="InterPro" id="IPR001199">
    <property type="entry name" value="Cyt_B5-like_heme/steroid-bd"/>
</dbReference>
<dbReference type="GO" id="GO:0016020">
    <property type="term" value="C:membrane"/>
    <property type="evidence" value="ECO:0007669"/>
    <property type="project" value="TreeGrafter"/>
</dbReference>
<protein>
    <recommendedName>
        <fullName evidence="9">Cytochrome b5 heme-binding domain-containing protein</fullName>
    </recommendedName>
</protein>
<feature type="domain" description="Cytochrome b5 heme-binding" evidence="6">
    <location>
        <begin position="264"/>
        <end position="333"/>
    </location>
</feature>
<reference evidence="7" key="1">
    <citation type="submission" date="2023-08" db="EMBL/GenBank/DDBJ databases">
        <authorList>
            <person name="Audoor S."/>
            <person name="Bilcke G."/>
        </authorList>
    </citation>
    <scope>NUCLEOTIDE SEQUENCE</scope>
</reference>
<keyword evidence="8" id="KW-1185">Reference proteome</keyword>
<dbReference type="InterPro" id="IPR036047">
    <property type="entry name" value="F-box-like_dom_sf"/>
</dbReference>
<gene>
    <name evidence="7" type="ORF">CYCCA115_LOCUS23514</name>
</gene>
<dbReference type="InterPro" id="IPR050668">
    <property type="entry name" value="Cytochrome_b5"/>
</dbReference>
<evidence type="ECO:0000256" key="3">
    <source>
        <dbReference type="ARBA" id="ARBA00023004"/>
    </source>
</evidence>
<dbReference type="EMBL" id="CAKOGP040002424">
    <property type="protein sequence ID" value="CAJ1969054.1"/>
    <property type="molecule type" value="Genomic_DNA"/>
</dbReference>
<dbReference type="PROSITE" id="PS50181">
    <property type="entry name" value="FBOX"/>
    <property type="match status" value="1"/>
</dbReference>
<organism evidence="7 8">
    <name type="scientific">Cylindrotheca closterium</name>
    <dbReference type="NCBI Taxonomy" id="2856"/>
    <lineage>
        <taxon>Eukaryota</taxon>
        <taxon>Sar</taxon>
        <taxon>Stramenopiles</taxon>
        <taxon>Ochrophyta</taxon>
        <taxon>Bacillariophyta</taxon>
        <taxon>Bacillariophyceae</taxon>
        <taxon>Bacillariophycidae</taxon>
        <taxon>Bacillariales</taxon>
        <taxon>Bacillariaceae</taxon>
        <taxon>Cylindrotheca</taxon>
    </lineage>
</organism>
<dbReference type="PANTHER" id="PTHR19359">
    <property type="entry name" value="CYTOCHROME B5"/>
    <property type="match status" value="1"/>
</dbReference>
<evidence type="ECO:0000256" key="1">
    <source>
        <dbReference type="ARBA" id="ARBA00022617"/>
    </source>
</evidence>
<dbReference type="InterPro" id="IPR036400">
    <property type="entry name" value="Cyt_B5-like_heme/steroid_sf"/>
</dbReference>
<dbReference type="Pfam" id="PF00173">
    <property type="entry name" value="Cyt-b5"/>
    <property type="match status" value="1"/>
</dbReference>
<evidence type="ECO:0000256" key="2">
    <source>
        <dbReference type="ARBA" id="ARBA00022723"/>
    </source>
</evidence>
<keyword evidence="1" id="KW-0349">Heme</keyword>
<evidence type="ECO:0000313" key="7">
    <source>
        <dbReference type="EMBL" id="CAJ1969054.1"/>
    </source>
</evidence>
<evidence type="ECO:0000256" key="4">
    <source>
        <dbReference type="ARBA" id="ARBA00038168"/>
    </source>
</evidence>
<dbReference type="AlphaFoldDB" id="A0AAD2GDU8"/>
<feature type="domain" description="F-box" evidence="5">
    <location>
        <begin position="164"/>
        <end position="214"/>
    </location>
</feature>
<dbReference type="GO" id="GO:0046872">
    <property type="term" value="F:metal ion binding"/>
    <property type="evidence" value="ECO:0007669"/>
    <property type="project" value="UniProtKB-KW"/>
</dbReference>
<evidence type="ECO:0000259" key="5">
    <source>
        <dbReference type="PROSITE" id="PS50181"/>
    </source>
</evidence>
<dbReference type="PROSITE" id="PS50255">
    <property type="entry name" value="CYTOCHROME_B5_2"/>
    <property type="match status" value="1"/>
</dbReference>
<accession>A0AAD2GDU8</accession>
<dbReference type="GO" id="GO:0020037">
    <property type="term" value="F:heme binding"/>
    <property type="evidence" value="ECO:0007669"/>
    <property type="project" value="TreeGrafter"/>
</dbReference>
<dbReference type="SMART" id="SM01117">
    <property type="entry name" value="Cyt-b5"/>
    <property type="match status" value="1"/>
</dbReference>
<dbReference type="Gene3D" id="3.10.120.10">
    <property type="entry name" value="Cytochrome b5-like heme/steroid binding domain"/>
    <property type="match status" value="1"/>
</dbReference>
<dbReference type="Pfam" id="PF12937">
    <property type="entry name" value="F-box-like"/>
    <property type="match status" value="1"/>
</dbReference>
<evidence type="ECO:0000259" key="6">
    <source>
        <dbReference type="PROSITE" id="PS50255"/>
    </source>
</evidence>
<dbReference type="SUPFAM" id="SSF81383">
    <property type="entry name" value="F-box domain"/>
    <property type="match status" value="1"/>
</dbReference>
<dbReference type="SUPFAM" id="SSF55856">
    <property type="entry name" value="Cytochrome b5-like heme/steroid binding domain"/>
    <property type="match status" value="1"/>
</dbReference>
<comment type="caution">
    <text evidence="7">The sequence shown here is derived from an EMBL/GenBank/DDBJ whole genome shotgun (WGS) entry which is preliminary data.</text>
</comment>
<proteinExistence type="inferred from homology"/>
<name>A0AAD2GDU8_9STRA</name>
<dbReference type="Gene3D" id="1.20.1280.50">
    <property type="match status" value="1"/>
</dbReference>
<dbReference type="InterPro" id="IPR001810">
    <property type="entry name" value="F-box_dom"/>
</dbReference>
<dbReference type="Proteomes" id="UP001295423">
    <property type="component" value="Unassembled WGS sequence"/>
</dbReference>
<dbReference type="CDD" id="cd09917">
    <property type="entry name" value="F-box_SF"/>
    <property type="match status" value="1"/>
</dbReference>
<keyword evidence="2" id="KW-0479">Metal-binding</keyword>
<sequence>MTTLTQEAVAATLGSLDDWQSFVSLYSIQITVGAVLSALTIYRKQLSSNRCFHEDGDDEHKVAEEDEPSCLSYEFEMQAEELLDGAGLYCSGAPIVSLLTNWLECFPGDDVEGKKLWLQQEELTTSDLLEKAGNYCSVELIEEILLLFHKKKLAKTTATAKEEDRFTHTFPPDIHVHIASFLHPKDVTTLSCVSKSYNEVVSNSETSKQIWRSLWMRDFSWLVTNWDVGIQALSRSNLESTNWETTMDKTFYFMFRQTYINWIIAGENTMNRCLVGLHGNIYDISSFLNAHPGSPDTLMVHSGQDATRFFEDINHSNGARRLAKSLCVVLDLSSTSEEAWGVRPTSFAKLAFNASNNDVVDPGNPLLLGRKERKGLGTLSCIKERIKEERKQVERRNARKYASDSTVLGGQVNTYYDAFRREWRVWYTDSELQNVFAPA</sequence>
<keyword evidence="3" id="KW-0408">Iron</keyword>
<comment type="similarity">
    <text evidence="4">Belongs to the cytochrome b5 family.</text>
</comment>